<evidence type="ECO:0000256" key="1">
    <source>
        <dbReference type="SAM" id="MobiDB-lite"/>
    </source>
</evidence>
<keyword evidence="3" id="KW-1185">Reference proteome</keyword>
<evidence type="ECO:0000313" key="2">
    <source>
        <dbReference type="EnsemblMetazoa" id="CJA22244.1"/>
    </source>
</evidence>
<sequence>MFMFQSGYDTTSLGPLMQAIKTQARNHLWPCQKAGSGVVKKRLTYLTQLIEQELVKPAAEPENEAPRDKLSENVNDDDDVVILD</sequence>
<proteinExistence type="predicted"/>
<name>A0A8R1E641_CAEJA</name>
<organism evidence="2 3">
    <name type="scientific">Caenorhabditis japonica</name>
    <dbReference type="NCBI Taxonomy" id="281687"/>
    <lineage>
        <taxon>Eukaryota</taxon>
        <taxon>Metazoa</taxon>
        <taxon>Ecdysozoa</taxon>
        <taxon>Nematoda</taxon>
        <taxon>Chromadorea</taxon>
        <taxon>Rhabditida</taxon>
        <taxon>Rhabditina</taxon>
        <taxon>Rhabditomorpha</taxon>
        <taxon>Rhabditoidea</taxon>
        <taxon>Rhabditidae</taxon>
        <taxon>Peloderinae</taxon>
        <taxon>Caenorhabditis</taxon>
    </lineage>
</organism>
<reference evidence="2" key="2">
    <citation type="submission" date="2022-06" db="UniProtKB">
        <authorList>
            <consortium name="EnsemblMetazoa"/>
        </authorList>
    </citation>
    <scope>IDENTIFICATION</scope>
    <source>
        <strain evidence="2">DF5081</strain>
    </source>
</reference>
<dbReference type="EnsemblMetazoa" id="CJA22244.1">
    <property type="protein sequence ID" value="CJA22244.1"/>
    <property type="gene ID" value="WBGene00177816"/>
</dbReference>
<accession>A0A8R1E641</accession>
<reference evidence="3" key="1">
    <citation type="submission" date="2010-08" db="EMBL/GenBank/DDBJ databases">
        <authorList>
            <consortium name="Caenorhabditis japonica Sequencing Consortium"/>
            <person name="Wilson R.K."/>
        </authorList>
    </citation>
    <scope>NUCLEOTIDE SEQUENCE [LARGE SCALE GENOMIC DNA]</scope>
    <source>
        <strain evidence="3">DF5081</strain>
    </source>
</reference>
<evidence type="ECO:0000313" key="3">
    <source>
        <dbReference type="Proteomes" id="UP000005237"/>
    </source>
</evidence>
<dbReference type="AlphaFoldDB" id="A0A8R1E641"/>
<feature type="compositionally biased region" description="Acidic residues" evidence="1">
    <location>
        <begin position="74"/>
        <end position="84"/>
    </location>
</feature>
<feature type="region of interest" description="Disordered" evidence="1">
    <location>
        <begin position="55"/>
        <end position="84"/>
    </location>
</feature>
<protein>
    <submittedName>
        <fullName evidence="2">Uncharacterized protein</fullName>
    </submittedName>
</protein>
<dbReference type="Proteomes" id="UP000005237">
    <property type="component" value="Unassembled WGS sequence"/>
</dbReference>